<gene>
    <name evidence="1" type="primary">cas7e</name>
    <name evidence="1" type="ORF">BRM3_03470</name>
</gene>
<dbReference type="EMBL" id="CP107020">
    <property type="protein sequence ID" value="UYG17501.1"/>
    <property type="molecule type" value="Genomic_DNA"/>
</dbReference>
<dbReference type="NCBIfam" id="TIGR01869">
    <property type="entry name" value="casC_Cse4"/>
    <property type="match status" value="1"/>
</dbReference>
<evidence type="ECO:0000313" key="2">
    <source>
        <dbReference type="Proteomes" id="UP001164305"/>
    </source>
</evidence>
<proteinExistence type="predicted"/>
<evidence type="ECO:0000313" key="1">
    <source>
        <dbReference type="EMBL" id="UYG17501.1"/>
    </source>
</evidence>
<dbReference type="InterPro" id="IPR010148">
    <property type="entry name" value="CRISPR-assoc_prot_CT1975"/>
</dbReference>
<sequence>MSLVLDIHALHSLPPSNINRDDTGAPKSAVFGGFPRQRVSSQSWKRAIRHDFERALGADAVGYRTKRVADLVSDKIQELTKAGGGEWDRDRADAASKSLFAAAGIKLTAPKVREGEQPRGEETGYLLFLSPRQIENAARFLIGSEGAKPGKKDAKELLNSSHSIDIAMFGRMVADAPDYNVDAAVQVAHAIGIHESEPEFDYYTAVDDILEDKEETGAGMIGTTQMMSSTLYRFATVDLDSLAENLGNADAAVEATVAFVKSFITSLPTGKQNSFAHNTVPELVYVAVRDTRSLSLVNAFEEPVRADDRASRRLKGAQRLAEEAAQLQTSYGFVPTASFVIGLGDLPAPFAEIATTTTLPALDGQVRDALRGEVQA</sequence>
<protein>
    <submittedName>
        <fullName evidence="1">Type I-E CRISPR-associated protein Cas7/Cse4/CasC</fullName>
    </submittedName>
</protein>
<keyword evidence="2" id="KW-1185">Reference proteome</keyword>
<organism evidence="1 2">
    <name type="scientific">Brachybacterium huguangmaarense</name>
    <dbReference type="NCBI Taxonomy" id="1652028"/>
    <lineage>
        <taxon>Bacteria</taxon>
        <taxon>Bacillati</taxon>
        <taxon>Actinomycetota</taxon>
        <taxon>Actinomycetes</taxon>
        <taxon>Micrococcales</taxon>
        <taxon>Dermabacteraceae</taxon>
        <taxon>Brachybacterium</taxon>
    </lineage>
</organism>
<accession>A0ABY6G3X6</accession>
<reference evidence="1" key="1">
    <citation type="submission" date="2022-10" db="EMBL/GenBank/DDBJ databases">
        <title>Whole-Genome Sequencing of Brachybacterium huguangmaarense BRM-3, Isolated from Betula schmidtii.</title>
        <authorList>
            <person name="Haam D."/>
        </authorList>
    </citation>
    <scope>NUCLEOTIDE SEQUENCE</scope>
    <source>
        <strain evidence="1">BRM-3</strain>
    </source>
</reference>
<dbReference type="RefSeq" id="WP_263594710.1">
    <property type="nucleotide sequence ID" value="NZ_CP107020.1"/>
</dbReference>
<name>A0ABY6G3X6_9MICO</name>
<dbReference type="Pfam" id="PF09344">
    <property type="entry name" value="Cas_CT1975"/>
    <property type="match status" value="1"/>
</dbReference>
<dbReference type="Proteomes" id="UP001164305">
    <property type="component" value="Chromosome"/>
</dbReference>